<dbReference type="AlphaFoldDB" id="A0A1V9FVS6"/>
<proteinExistence type="predicted"/>
<keyword evidence="2" id="KW-1185">Reference proteome</keyword>
<dbReference type="OrthoDB" id="671186at2"/>
<accession>A0A1V9FVS6</accession>
<evidence type="ECO:0000313" key="2">
    <source>
        <dbReference type="Proteomes" id="UP000192796"/>
    </source>
</evidence>
<dbReference type="Proteomes" id="UP000192796">
    <property type="component" value="Unassembled WGS sequence"/>
</dbReference>
<comment type="caution">
    <text evidence="1">The sequence shown here is derived from an EMBL/GenBank/DDBJ whole genome shotgun (WGS) entry which is preliminary data.</text>
</comment>
<name>A0A1V9FVS6_9BACT</name>
<gene>
    <name evidence="1" type="ORF">A3860_29150</name>
</gene>
<sequence length="157" mass="17531">MTSFLVPFLLIVLNLNPNTAMRSINQFNLPKTWNKELTISYSFSGSMDGSRTQIIFTYDSCKYTIQPGMKAPKTGAFAMTEAGRAEILKKMQELKVNKIKSDMSIGAVDDGWSESLLIGSHWIEGGTSAKMNDKDKETFSTACVYLQDFVAKKGKHR</sequence>
<dbReference type="EMBL" id="LVYD01000051">
    <property type="protein sequence ID" value="OQP62427.1"/>
    <property type="molecule type" value="Genomic_DNA"/>
</dbReference>
<dbReference type="STRING" id="1703345.A3860_29150"/>
<dbReference type="RefSeq" id="WP_081149480.1">
    <property type="nucleotide sequence ID" value="NZ_LVYD01000051.1"/>
</dbReference>
<protein>
    <submittedName>
        <fullName evidence="1">Uncharacterized protein</fullName>
    </submittedName>
</protein>
<organism evidence="1 2">
    <name type="scientific">Niastella vici</name>
    <dbReference type="NCBI Taxonomy" id="1703345"/>
    <lineage>
        <taxon>Bacteria</taxon>
        <taxon>Pseudomonadati</taxon>
        <taxon>Bacteroidota</taxon>
        <taxon>Chitinophagia</taxon>
        <taxon>Chitinophagales</taxon>
        <taxon>Chitinophagaceae</taxon>
        <taxon>Niastella</taxon>
    </lineage>
</organism>
<reference evidence="1 2" key="1">
    <citation type="submission" date="2016-03" db="EMBL/GenBank/DDBJ databases">
        <title>Niastella vici sp. nov., isolated from farmland soil.</title>
        <authorList>
            <person name="Chen L."/>
            <person name="Wang D."/>
            <person name="Yang S."/>
            <person name="Wang G."/>
        </authorList>
    </citation>
    <scope>NUCLEOTIDE SEQUENCE [LARGE SCALE GENOMIC DNA]</scope>
    <source>
        <strain evidence="1 2">DJ57</strain>
    </source>
</reference>
<evidence type="ECO:0000313" key="1">
    <source>
        <dbReference type="EMBL" id="OQP62427.1"/>
    </source>
</evidence>